<dbReference type="EMBL" id="JAENHP010000003">
    <property type="protein sequence ID" value="MBM2616312.1"/>
    <property type="molecule type" value="Genomic_DNA"/>
</dbReference>
<dbReference type="RefSeq" id="WP_203376211.1">
    <property type="nucleotide sequence ID" value="NZ_JAENHP010000003.1"/>
</dbReference>
<keyword evidence="5" id="KW-0521">NADP</keyword>
<accession>A0ABS2A8Z3</accession>
<feature type="domain" description="Alanine dehydrogenase/pyridine nucleotide transhydrogenase N-terminal" evidence="10">
    <location>
        <begin position="5"/>
        <end position="137"/>
    </location>
</feature>
<dbReference type="SUPFAM" id="SSF52283">
    <property type="entry name" value="Formate/glycerate dehydrogenase catalytic domain-like"/>
    <property type="match status" value="1"/>
</dbReference>
<evidence type="ECO:0000256" key="3">
    <source>
        <dbReference type="ARBA" id="ARBA00012943"/>
    </source>
</evidence>
<dbReference type="SUPFAM" id="SSF51735">
    <property type="entry name" value="NAD(P)-binding Rossmann-fold domains"/>
    <property type="match status" value="1"/>
</dbReference>
<dbReference type="Proteomes" id="UP000632138">
    <property type="component" value="Unassembled WGS sequence"/>
</dbReference>
<evidence type="ECO:0000313" key="12">
    <source>
        <dbReference type="Proteomes" id="UP000632138"/>
    </source>
</evidence>
<dbReference type="SMART" id="SM01002">
    <property type="entry name" value="AlaDh_PNT_C"/>
    <property type="match status" value="1"/>
</dbReference>
<evidence type="ECO:0000256" key="6">
    <source>
        <dbReference type="ARBA" id="ARBA00022967"/>
    </source>
</evidence>
<evidence type="ECO:0000313" key="11">
    <source>
        <dbReference type="EMBL" id="MBM2616312.1"/>
    </source>
</evidence>
<dbReference type="Pfam" id="PF05222">
    <property type="entry name" value="AlaDh_PNT_N"/>
    <property type="match status" value="1"/>
</dbReference>
<evidence type="ECO:0000256" key="1">
    <source>
        <dbReference type="ARBA" id="ARBA00003943"/>
    </source>
</evidence>
<feature type="domain" description="Alanine dehydrogenase/pyridine nucleotide transhydrogenase NAD(H)-binding" evidence="9">
    <location>
        <begin position="146"/>
        <end position="304"/>
    </location>
</feature>
<proteinExistence type="inferred from homology"/>
<comment type="similarity">
    <text evidence="2">Belongs to the AlaDH/PNT family.</text>
</comment>
<organism evidence="11 12">
    <name type="scientific">Paractinoplanes ovalisporus</name>
    <dbReference type="NCBI Taxonomy" id="2810368"/>
    <lineage>
        <taxon>Bacteria</taxon>
        <taxon>Bacillati</taxon>
        <taxon>Actinomycetota</taxon>
        <taxon>Actinomycetes</taxon>
        <taxon>Micromonosporales</taxon>
        <taxon>Micromonosporaceae</taxon>
        <taxon>Paractinoplanes</taxon>
    </lineage>
</organism>
<dbReference type="Pfam" id="PF01262">
    <property type="entry name" value="AlaDh_PNT_C"/>
    <property type="match status" value="1"/>
</dbReference>
<keyword evidence="4" id="KW-0547">Nucleotide-binding</keyword>
<keyword evidence="7" id="KW-0520">NAD</keyword>
<dbReference type="EC" id="7.1.1.1" evidence="3"/>
<dbReference type="InterPro" id="IPR007886">
    <property type="entry name" value="AlaDH/PNT_N"/>
</dbReference>
<keyword evidence="12" id="KW-1185">Reference proteome</keyword>
<dbReference type="PANTHER" id="PTHR10160">
    <property type="entry name" value="NAD(P) TRANSHYDROGENASE"/>
    <property type="match status" value="1"/>
</dbReference>
<comment type="caution">
    <text evidence="11">The sequence shown here is derived from an EMBL/GenBank/DDBJ whole genome shotgun (WGS) entry which is preliminary data.</text>
</comment>
<comment type="function">
    <text evidence="1">The transhydrogenation between NADH and NADP is coupled to respiration and ATP hydrolysis and functions as a proton pump across the membrane.</text>
</comment>
<dbReference type="InterPro" id="IPR007698">
    <property type="entry name" value="AlaDH/PNT_NAD(H)-bd"/>
</dbReference>
<evidence type="ECO:0000256" key="8">
    <source>
        <dbReference type="ARBA" id="ARBA00048202"/>
    </source>
</evidence>
<evidence type="ECO:0000256" key="2">
    <source>
        <dbReference type="ARBA" id="ARBA00005689"/>
    </source>
</evidence>
<dbReference type="SMART" id="SM01003">
    <property type="entry name" value="AlaDh_PNT_N"/>
    <property type="match status" value="1"/>
</dbReference>
<dbReference type="PANTHER" id="PTHR10160:SF19">
    <property type="entry name" value="PROTON-TRANSLOCATING NAD(P)(+) TRANSHYDROGENASE"/>
    <property type="match status" value="1"/>
</dbReference>
<evidence type="ECO:0000256" key="4">
    <source>
        <dbReference type="ARBA" id="ARBA00022741"/>
    </source>
</evidence>
<reference evidence="11 12" key="1">
    <citation type="submission" date="2021-01" db="EMBL/GenBank/DDBJ databases">
        <title>Actinoplanes sp. nov. LDG1-06 isolated from lichen.</title>
        <authorList>
            <person name="Saeng-In P."/>
            <person name="Phongsopitanun W."/>
            <person name="Kanchanasin P."/>
            <person name="Yuki M."/>
            <person name="Kudo T."/>
            <person name="Ohkuma M."/>
            <person name="Tanasupawat S."/>
        </authorList>
    </citation>
    <scope>NUCLEOTIDE SEQUENCE [LARGE SCALE GENOMIC DNA]</scope>
    <source>
        <strain evidence="11 12">LDG1-06</strain>
    </source>
</reference>
<gene>
    <name evidence="11" type="ORF">JIG36_12170</name>
</gene>
<evidence type="ECO:0000256" key="7">
    <source>
        <dbReference type="ARBA" id="ARBA00023027"/>
    </source>
</evidence>
<protein>
    <recommendedName>
        <fullName evidence="3">proton-translocating NAD(P)(+) transhydrogenase</fullName>
        <ecNumber evidence="3">7.1.1.1</ecNumber>
    </recommendedName>
</protein>
<sequence length="374" mass="38481">MTSVGVLRETADDERRVAFTPDTARTLAGRDARVLVEAGAGQAAFFADDAYTAASVVSRERVYDDSEVLLCLRLPPDAAARCRPGQVLVGQLDPLDDPGPVHQLAAAGVTAVSLDLLPRTLSRAQPMDALTSQANVAGYKAAVLAAETYPGFFPMLTTAAGTTRPAQVLVVGAGVAGLQAIATARRLGARVTGYDVRAAAQADIASTGATVLDLGQAQSTDDGYARTLLHDEADRQRDALTGVVPRFDVVITTARVPGGRSPLLVTEAALYAMRPGSVVVDLGGNVEGVPAATRRLVGDVTVITAPELAATVPAAASTAYARNVLALLGLLMPDGVPDPGRDDEILRAVVVSEGGQVIHPRVLAALADRAGAPS</sequence>
<dbReference type="InterPro" id="IPR036291">
    <property type="entry name" value="NAD(P)-bd_dom_sf"/>
</dbReference>
<comment type="catalytic activity">
    <reaction evidence="8">
        <text>NAD(+) + NADPH + H(+)(in) = NADH + NADP(+) + H(+)(out)</text>
        <dbReference type="Rhea" id="RHEA:47992"/>
        <dbReference type="ChEBI" id="CHEBI:15378"/>
        <dbReference type="ChEBI" id="CHEBI:57540"/>
        <dbReference type="ChEBI" id="CHEBI:57783"/>
        <dbReference type="ChEBI" id="CHEBI:57945"/>
        <dbReference type="ChEBI" id="CHEBI:58349"/>
        <dbReference type="EC" id="7.1.1.1"/>
    </reaction>
</comment>
<keyword evidence="6" id="KW-1278">Translocase</keyword>
<evidence type="ECO:0000259" key="9">
    <source>
        <dbReference type="SMART" id="SM01002"/>
    </source>
</evidence>
<dbReference type="Gene3D" id="3.40.50.720">
    <property type="entry name" value="NAD(P)-binding Rossmann-like Domain"/>
    <property type="match status" value="2"/>
</dbReference>
<dbReference type="InterPro" id="IPR008143">
    <property type="entry name" value="Ala_DH/PNT_CS2"/>
</dbReference>
<dbReference type="PROSITE" id="PS00837">
    <property type="entry name" value="ALADH_PNT_2"/>
    <property type="match status" value="1"/>
</dbReference>
<evidence type="ECO:0000256" key="5">
    <source>
        <dbReference type="ARBA" id="ARBA00022857"/>
    </source>
</evidence>
<name>A0ABS2A8Z3_9ACTN</name>
<evidence type="ECO:0000259" key="10">
    <source>
        <dbReference type="SMART" id="SM01003"/>
    </source>
</evidence>